<dbReference type="Proteomes" id="UP001589738">
    <property type="component" value="Unassembled WGS sequence"/>
</dbReference>
<keyword evidence="2" id="KW-1185">Reference proteome</keyword>
<reference evidence="1 2" key="1">
    <citation type="submission" date="2024-09" db="EMBL/GenBank/DDBJ databases">
        <authorList>
            <person name="Sun Q."/>
            <person name="Mori K."/>
        </authorList>
    </citation>
    <scope>NUCLEOTIDE SEQUENCE [LARGE SCALE GENOMIC DNA]</scope>
    <source>
        <strain evidence="1 2">CGMCC 1.9126</strain>
    </source>
</reference>
<organism evidence="1 2">
    <name type="scientific">Robertmurraya beringensis</name>
    <dbReference type="NCBI Taxonomy" id="641660"/>
    <lineage>
        <taxon>Bacteria</taxon>
        <taxon>Bacillati</taxon>
        <taxon>Bacillota</taxon>
        <taxon>Bacilli</taxon>
        <taxon>Bacillales</taxon>
        <taxon>Bacillaceae</taxon>
        <taxon>Robertmurraya</taxon>
    </lineage>
</organism>
<evidence type="ECO:0000313" key="2">
    <source>
        <dbReference type="Proteomes" id="UP001589738"/>
    </source>
</evidence>
<proteinExistence type="predicted"/>
<name>A0ABV6KXC3_9BACI</name>
<evidence type="ECO:0000313" key="1">
    <source>
        <dbReference type="EMBL" id="MFC0477994.1"/>
    </source>
</evidence>
<accession>A0ABV6KXC3</accession>
<sequence length="173" mass="19854">MFDPTAFDNIKVVFEGAVYDLDLAGQLCVIDRNDILNVAKLSRQLEMTVKKNRDSKISCTVVLCADISNLAAELHPKFQSPKDAGCHFKMVFSSLEQRSFDIRILEVLQSIWGKDREYHCKIISDPLQSQSGNKIEIEVNFKRLIYEEQMEDLTELADFILQSLDKLELDVKH</sequence>
<evidence type="ECO:0008006" key="3">
    <source>
        <dbReference type="Google" id="ProtNLM"/>
    </source>
</evidence>
<dbReference type="EMBL" id="JBHLUU010000126">
    <property type="protein sequence ID" value="MFC0477994.1"/>
    <property type="molecule type" value="Genomic_DNA"/>
</dbReference>
<gene>
    <name evidence="1" type="ORF">ACFFHF_22655</name>
</gene>
<dbReference type="RefSeq" id="WP_160548805.1">
    <property type="nucleotide sequence ID" value="NZ_JBHLUU010000126.1"/>
</dbReference>
<protein>
    <recommendedName>
        <fullName evidence="3">Group-specific protein</fullName>
    </recommendedName>
</protein>
<comment type="caution">
    <text evidence="1">The sequence shown here is derived from an EMBL/GenBank/DDBJ whole genome shotgun (WGS) entry which is preliminary data.</text>
</comment>